<dbReference type="GO" id="GO:0008289">
    <property type="term" value="F:lipid binding"/>
    <property type="evidence" value="ECO:0007669"/>
    <property type="project" value="UniProtKB-KW"/>
</dbReference>
<evidence type="ECO:0000256" key="10">
    <source>
        <dbReference type="ARBA" id="ARBA00077188"/>
    </source>
</evidence>
<evidence type="ECO:0000256" key="5">
    <source>
        <dbReference type="ARBA" id="ARBA00022990"/>
    </source>
</evidence>
<evidence type="ECO:0000256" key="6">
    <source>
        <dbReference type="ARBA" id="ARBA00023055"/>
    </source>
</evidence>
<evidence type="ECO:0000256" key="8">
    <source>
        <dbReference type="ARBA" id="ARBA00063535"/>
    </source>
</evidence>
<dbReference type="Gene3D" id="3.30.530.20">
    <property type="match status" value="1"/>
</dbReference>
<comment type="subunit">
    <text evidence="8">Interacts with ACOT13/THEM2.</text>
</comment>
<dbReference type="AlphaFoldDB" id="A0A6J1PU83"/>
<keyword evidence="2" id="KW-0813">Transport</keyword>
<gene>
    <name evidence="15" type="primary">LOC112455290</name>
</gene>
<dbReference type="GO" id="GO:0006869">
    <property type="term" value="P:lipid transport"/>
    <property type="evidence" value="ECO:0007669"/>
    <property type="project" value="UniProtKB-KW"/>
</dbReference>
<evidence type="ECO:0000256" key="3">
    <source>
        <dbReference type="ARBA" id="ARBA00022490"/>
    </source>
</evidence>
<evidence type="ECO:0000313" key="15">
    <source>
        <dbReference type="RefSeq" id="XP_024872868.1"/>
    </source>
</evidence>
<feature type="domain" description="START" evidence="13">
    <location>
        <begin position="189"/>
        <end position="386"/>
    </location>
</feature>
<evidence type="ECO:0000313" key="14">
    <source>
        <dbReference type="Proteomes" id="UP000504618"/>
    </source>
</evidence>
<dbReference type="PROSITE" id="PS50848">
    <property type="entry name" value="START"/>
    <property type="match status" value="1"/>
</dbReference>
<dbReference type="InterPro" id="IPR023393">
    <property type="entry name" value="START-like_dom_sf"/>
</dbReference>
<organism evidence="14 15">
    <name type="scientific">Temnothorax curvispinosus</name>
    <dbReference type="NCBI Taxonomy" id="300111"/>
    <lineage>
        <taxon>Eukaryota</taxon>
        <taxon>Metazoa</taxon>
        <taxon>Ecdysozoa</taxon>
        <taxon>Arthropoda</taxon>
        <taxon>Hexapoda</taxon>
        <taxon>Insecta</taxon>
        <taxon>Pterygota</taxon>
        <taxon>Neoptera</taxon>
        <taxon>Endopterygota</taxon>
        <taxon>Hymenoptera</taxon>
        <taxon>Apocrita</taxon>
        <taxon>Aculeata</taxon>
        <taxon>Formicoidea</taxon>
        <taxon>Formicidae</taxon>
        <taxon>Myrmicinae</taxon>
        <taxon>Temnothorax</taxon>
    </lineage>
</organism>
<feature type="compositionally biased region" description="Basic and acidic residues" evidence="12">
    <location>
        <begin position="415"/>
        <end position="433"/>
    </location>
</feature>
<dbReference type="OrthoDB" id="1295045at2759"/>
<dbReference type="InterPro" id="IPR002913">
    <property type="entry name" value="START_lipid-bd_dom"/>
</dbReference>
<evidence type="ECO:0000256" key="4">
    <source>
        <dbReference type="ARBA" id="ARBA00022553"/>
    </source>
</evidence>
<dbReference type="InterPro" id="IPR041949">
    <property type="entry name" value="START_STARD7"/>
</dbReference>
<dbReference type="FunFam" id="3.30.530.20:FF:000017">
    <property type="entry name" value="Phosphatidylcholine transfer protein, putative"/>
    <property type="match status" value="1"/>
</dbReference>
<keyword evidence="5" id="KW-0007">Acetylation</keyword>
<evidence type="ECO:0000256" key="9">
    <source>
        <dbReference type="ARBA" id="ARBA00069061"/>
    </source>
</evidence>
<comment type="subcellular location">
    <subcellularLocation>
        <location evidence="1">Cytoplasm</location>
    </subcellularLocation>
</comment>
<evidence type="ECO:0000256" key="2">
    <source>
        <dbReference type="ARBA" id="ARBA00022448"/>
    </source>
</evidence>
<protein>
    <recommendedName>
        <fullName evidence="9">Phosphatidylcholine transfer protein</fullName>
    </recommendedName>
    <alternativeName>
        <fullName evidence="11">START domain-containing protein 2</fullName>
    </alternativeName>
    <alternativeName>
        <fullName evidence="10">StAR-related lipid transfer protein 2</fullName>
    </alternativeName>
</protein>
<evidence type="ECO:0000256" key="11">
    <source>
        <dbReference type="ARBA" id="ARBA00079049"/>
    </source>
</evidence>
<keyword evidence="3" id="KW-0963">Cytoplasm</keyword>
<dbReference type="GO" id="GO:0005829">
    <property type="term" value="C:cytosol"/>
    <property type="evidence" value="ECO:0007669"/>
    <property type="project" value="UniProtKB-ARBA"/>
</dbReference>
<keyword evidence="14" id="KW-1185">Reference proteome</keyword>
<feature type="region of interest" description="Disordered" evidence="12">
    <location>
        <begin position="415"/>
        <end position="468"/>
    </location>
</feature>
<evidence type="ECO:0000259" key="13">
    <source>
        <dbReference type="PROSITE" id="PS50848"/>
    </source>
</evidence>
<dbReference type="PANTHER" id="PTHR19308:SF8">
    <property type="entry name" value="STAR-RELATED LIPID TRANSFER PROTEIN 7, MITOCHONDRIAL"/>
    <property type="match status" value="1"/>
</dbReference>
<reference evidence="15" key="1">
    <citation type="submission" date="2025-08" db="UniProtKB">
        <authorList>
            <consortium name="RefSeq"/>
        </authorList>
    </citation>
    <scope>IDENTIFICATION</scope>
    <source>
        <tissue evidence="15">Whole body</tissue>
    </source>
</reference>
<dbReference type="SUPFAM" id="SSF55961">
    <property type="entry name" value="Bet v1-like"/>
    <property type="match status" value="1"/>
</dbReference>
<keyword evidence="6" id="KW-0445">Lipid transport</keyword>
<dbReference type="CDD" id="cd08911">
    <property type="entry name" value="START_STARD7-like"/>
    <property type="match status" value="1"/>
</dbReference>
<dbReference type="InterPro" id="IPR051213">
    <property type="entry name" value="START_lipid_transfer"/>
</dbReference>
<keyword evidence="4" id="KW-0597">Phosphoprotein</keyword>
<feature type="compositionally biased region" description="Basic and acidic residues" evidence="12">
    <location>
        <begin position="458"/>
        <end position="468"/>
    </location>
</feature>
<evidence type="ECO:0000256" key="12">
    <source>
        <dbReference type="SAM" id="MobiDB-lite"/>
    </source>
</evidence>
<evidence type="ECO:0000256" key="7">
    <source>
        <dbReference type="ARBA" id="ARBA00023121"/>
    </source>
</evidence>
<dbReference type="Proteomes" id="UP000504618">
    <property type="component" value="Unplaced"/>
</dbReference>
<evidence type="ECO:0000256" key="1">
    <source>
        <dbReference type="ARBA" id="ARBA00004496"/>
    </source>
</evidence>
<dbReference type="PANTHER" id="PTHR19308">
    <property type="entry name" value="PHOSPHATIDYLCHOLINE TRANSFER PROTEIN"/>
    <property type="match status" value="1"/>
</dbReference>
<accession>A0A6J1PU83</accession>
<dbReference type="GeneID" id="112455290"/>
<keyword evidence="7" id="KW-0446">Lipid-binding</keyword>
<proteinExistence type="predicted"/>
<dbReference type="RefSeq" id="XP_024872868.1">
    <property type="nucleotide sequence ID" value="XM_025017100.1"/>
</dbReference>
<sequence>MYTWKLTGHVLRRFNAGYGDGNGRLALVLQHCGPRAQGRGRLGSYRRRISSWVREQGTQVAQACKRQFEFVAAQRIRRCIQIFHLYTRIWDEIALREFMRQWRLRLAKNARNFLISAAGVSVYNWDRDRISDEEINRYNREIEGIYRLRDSTVVCAKCHLRIIIDTVQPNVKYCKCKCVVQPHAASHEDRDGWQPFIERQDMLIWRKIEPGSGGLFAYKVYGSFSDVTAEDFMQVQIDVDYRKQWDPTAQELQIIETDPKCESSVNHSTDVIHWEMIWPKLFSNRDYVYQRRWVMDREKGLVVIVSRVTEHPDIPERRGICRVRTYWSYMVIKPYTEFHEPGIEFGLTYFDDPGVAVPSAVTAWVALRGLPDFLVRMRQASKDYQKYKLMKKNAPDSNRLTLSEEGISKEQIKVNVEDKLKNDETSRDYKDQQDDSNDTNDTNKLDVTHGVQQESDLTESKNKDIPTAPKEEQGLLHYFYLTKLFTFFDF</sequence>
<dbReference type="Pfam" id="PF01852">
    <property type="entry name" value="START"/>
    <property type="match status" value="1"/>
</dbReference>
<name>A0A6J1PU83_9HYME</name>
<dbReference type="SMART" id="SM00234">
    <property type="entry name" value="START"/>
    <property type="match status" value="1"/>
</dbReference>